<sequence>MHFFLLHICQHCSDHRKIGNHCQMCCFSAYPVSETNRLKYP</sequence>
<evidence type="ECO:0000313" key="1">
    <source>
        <dbReference type="EMBL" id="DAD82625.1"/>
    </source>
</evidence>
<organism evidence="1">
    <name type="scientific">Siphoviridae sp. ctMM521</name>
    <dbReference type="NCBI Taxonomy" id="2826259"/>
    <lineage>
        <taxon>Viruses</taxon>
        <taxon>Duplodnaviria</taxon>
        <taxon>Heunggongvirae</taxon>
        <taxon>Uroviricota</taxon>
        <taxon>Caudoviricetes</taxon>
    </lineage>
</organism>
<dbReference type="EMBL" id="BK014922">
    <property type="protein sequence ID" value="DAD82625.1"/>
    <property type="molecule type" value="Genomic_DNA"/>
</dbReference>
<protein>
    <submittedName>
        <fullName evidence="1">Uncharacterized protein</fullName>
    </submittedName>
</protein>
<name>A0A8S5MJT8_9CAUD</name>
<reference evidence="1" key="1">
    <citation type="journal article" date="2021" name="Proc. Natl. Acad. Sci. U.S.A.">
        <title>A Catalog of Tens of Thousands of Viruses from Human Metagenomes Reveals Hidden Associations with Chronic Diseases.</title>
        <authorList>
            <person name="Tisza M.J."/>
            <person name="Buck C.B."/>
        </authorList>
    </citation>
    <scope>NUCLEOTIDE SEQUENCE</scope>
    <source>
        <strain evidence="1">CtMM521</strain>
    </source>
</reference>
<accession>A0A8S5MJT8</accession>
<proteinExistence type="predicted"/>